<accession>A0A1N7QAH3</accession>
<reference evidence="1 2" key="1">
    <citation type="submission" date="2017-01" db="EMBL/GenBank/DDBJ databases">
        <authorList>
            <person name="Mah S.A."/>
            <person name="Swanson W.J."/>
            <person name="Moy G.W."/>
            <person name="Vacquier V.D."/>
        </authorList>
    </citation>
    <scope>NUCLEOTIDE SEQUENCE [LARGE SCALE GENOMIC DNA]</scope>
    <source>
        <strain evidence="1 2">DSM 11589</strain>
    </source>
</reference>
<gene>
    <name evidence="1" type="ORF">SAMN05421779_11325</name>
</gene>
<keyword evidence="2" id="KW-1185">Reference proteome</keyword>
<dbReference type="AlphaFoldDB" id="A0A1N7QAH3"/>
<organism evidence="1 2">
    <name type="scientific">Insolitispirillum peregrinum</name>
    <dbReference type="NCBI Taxonomy" id="80876"/>
    <lineage>
        <taxon>Bacteria</taxon>
        <taxon>Pseudomonadati</taxon>
        <taxon>Pseudomonadota</taxon>
        <taxon>Alphaproteobacteria</taxon>
        <taxon>Rhodospirillales</taxon>
        <taxon>Novispirillaceae</taxon>
        <taxon>Insolitispirillum</taxon>
    </lineage>
</organism>
<evidence type="ECO:0000313" key="1">
    <source>
        <dbReference type="EMBL" id="SIT19814.1"/>
    </source>
</evidence>
<sequence length="320" mass="35360">MPPDTTPLPAPQNSQPSKLVDHPLFQRASAFWRFWQILRHPLRPSRRRPFPLPVDKNSSVCLTVLNTPNSQGSLRAVAHLTTHTSQQPQPFWTRWRPVGAEVDLRQGVLAIDQRTAGKAAFLFTLAFPRLRVGIGEHTLAALAQGTLHPHLEAATFSVDADAEALLQCPTLQDSLPETLRTLRALSATVHRDGLKLFLLNSAPDMQLDLWLSRVSYTGPASFLNMSLHFIASRVRHAHLVARTDGETVFLRGTAEVDVPVSAWVLKQALRLSRYLQAVAWLPPLDVQATPQETLLITLPETAVPKASLIAGRTKPPAPYA</sequence>
<dbReference type="EMBL" id="FTOA01000013">
    <property type="protein sequence ID" value="SIT19814.1"/>
    <property type="molecule type" value="Genomic_DNA"/>
</dbReference>
<name>A0A1N7QAH3_9PROT</name>
<dbReference type="STRING" id="80876.SAMN05421779_11325"/>
<proteinExistence type="predicted"/>
<protein>
    <submittedName>
        <fullName evidence="1">Uncharacterized protein</fullName>
    </submittedName>
</protein>
<evidence type="ECO:0000313" key="2">
    <source>
        <dbReference type="Proteomes" id="UP000185678"/>
    </source>
</evidence>
<dbReference type="Proteomes" id="UP000185678">
    <property type="component" value="Unassembled WGS sequence"/>
</dbReference>